<gene>
    <name evidence="1" type="ORF">MCOR_5271</name>
</gene>
<dbReference type="Proteomes" id="UP000507470">
    <property type="component" value="Unassembled WGS sequence"/>
</dbReference>
<proteinExistence type="predicted"/>
<reference evidence="1 2" key="1">
    <citation type="submission" date="2020-06" db="EMBL/GenBank/DDBJ databases">
        <authorList>
            <person name="Li R."/>
            <person name="Bekaert M."/>
        </authorList>
    </citation>
    <scope>NUCLEOTIDE SEQUENCE [LARGE SCALE GENOMIC DNA]</scope>
    <source>
        <strain evidence="2">wild</strain>
    </source>
</reference>
<sequence length="260" mass="29728">MRFKVTRKLGKWDEQDKNDVAIVLEERFRYKFKIDCRLNGFRHEEPCCSKCLIEDAKHSKCKVESIQEASKNGKHSTILSCISNNMEDMNITLSQLNSSMDLNLQNIDSTCKDVISKFTNMKQDIITKLYKCENKLVKELQLHQEEIKSEVLHQNERTNKVMNAIEKCSTELEFVKSHGSNEQILLHAYKLQKTMKACTDDLDKVVSTSKMYSLDIEGLQHDLADLVKPSVSISISQVPSTIVHKARDSLQAQFASVPSV</sequence>
<accession>A0A6J8A9S9</accession>
<evidence type="ECO:0000313" key="2">
    <source>
        <dbReference type="Proteomes" id="UP000507470"/>
    </source>
</evidence>
<evidence type="ECO:0000313" key="1">
    <source>
        <dbReference type="EMBL" id="CAC5364099.1"/>
    </source>
</evidence>
<protein>
    <submittedName>
        <fullName evidence="1">Uncharacterized protein</fullName>
    </submittedName>
</protein>
<dbReference type="EMBL" id="CACVKT020000934">
    <property type="protein sequence ID" value="CAC5364099.1"/>
    <property type="molecule type" value="Genomic_DNA"/>
</dbReference>
<keyword evidence="2" id="KW-1185">Reference proteome</keyword>
<dbReference type="AlphaFoldDB" id="A0A6J8A9S9"/>
<organism evidence="1 2">
    <name type="scientific">Mytilus coruscus</name>
    <name type="common">Sea mussel</name>
    <dbReference type="NCBI Taxonomy" id="42192"/>
    <lineage>
        <taxon>Eukaryota</taxon>
        <taxon>Metazoa</taxon>
        <taxon>Spiralia</taxon>
        <taxon>Lophotrochozoa</taxon>
        <taxon>Mollusca</taxon>
        <taxon>Bivalvia</taxon>
        <taxon>Autobranchia</taxon>
        <taxon>Pteriomorphia</taxon>
        <taxon>Mytilida</taxon>
        <taxon>Mytiloidea</taxon>
        <taxon>Mytilidae</taxon>
        <taxon>Mytilinae</taxon>
        <taxon>Mytilus</taxon>
    </lineage>
</organism>
<name>A0A6J8A9S9_MYTCO</name>
<dbReference type="OrthoDB" id="6101981at2759"/>